<dbReference type="SUPFAM" id="SSF81653">
    <property type="entry name" value="Calcium ATPase, transduction domain A"/>
    <property type="match status" value="1"/>
</dbReference>
<dbReference type="Pfam" id="PF13246">
    <property type="entry name" value="Cation_ATPase"/>
    <property type="match status" value="1"/>
</dbReference>
<dbReference type="InterPro" id="IPR004014">
    <property type="entry name" value="ATPase_P-typ_cation-transptr_N"/>
</dbReference>
<feature type="transmembrane region" description="Helical" evidence="10">
    <location>
        <begin position="847"/>
        <end position="867"/>
    </location>
</feature>
<dbReference type="Gene3D" id="3.40.50.1000">
    <property type="entry name" value="HAD superfamily/HAD-like"/>
    <property type="match status" value="1"/>
</dbReference>
<keyword evidence="6" id="KW-1278">Translocase</keyword>
<dbReference type="SUPFAM" id="SSF81665">
    <property type="entry name" value="Calcium ATPase, transmembrane domain M"/>
    <property type="match status" value="1"/>
</dbReference>
<feature type="transmembrane region" description="Helical" evidence="10">
    <location>
        <begin position="263"/>
        <end position="280"/>
    </location>
</feature>
<dbReference type="PANTHER" id="PTHR43294:SF20">
    <property type="entry name" value="P-TYPE ATPASE"/>
    <property type="match status" value="1"/>
</dbReference>
<evidence type="ECO:0000256" key="1">
    <source>
        <dbReference type="ARBA" id="ARBA00004141"/>
    </source>
</evidence>
<dbReference type="InterPro" id="IPR001757">
    <property type="entry name" value="P_typ_ATPase"/>
</dbReference>
<dbReference type="Pfam" id="PF00122">
    <property type="entry name" value="E1-E2_ATPase"/>
    <property type="match status" value="1"/>
</dbReference>
<dbReference type="InterPro" id="IPR023298">
    <property type="entry name" value="ATPase_P-typ_TM_dom_sf"/>
</dbReference>
<feature type="transmembrane region" description="Helical" evidence="10">
    <location>
        <begin position="736"/>
        <end position="757"/>
    </location>
</feature>
<dbReference type="InterPro" id="IPR023299">
    <property type="entry name" value="ATPase_P-typ_cyto_dom_N"/>
</dbReference>
<dbReference type="Proteomes" id="UP000448292">
    <property type="component" value="Unassembled WGS sequence"/>
</dbReference>
<dbReference type="PRINTS" id="PR00120">
    <property type="entry name" value="HATPASE"/>
</dbReference>
<dbReference type="OrthoDB" id="9763278at2"/>
<evidence type="ECO:0000256" key="5">
    <source>
        <dbReference type="ARBA" id="ARBA00022840"/>
    </source>
</evidence>
<feature type="transmembrane region" description="Helical" evidence="10">
    <location>
        <begin position="75"/>
        <end position="93"/>
    </location>
</feature>
<dbReference type="PROSITE" id="PS00154">
    <property type="entry name" value="ATPASE_E1_E2"/>
    <property type="match status" value="1"/>
</dbReference>
<dbReference type="InterPro" id="IPR036412">
    <property type="entry name" value="HAD-like_sf"/>
</dbReference>
<dbReference type="PANTHER" id="PTHR43294">
    <property type="entry name" value="SODIUM/POTASSIUM-TRANSPORTING ATPASE SUBUNIT ALPHA"/>
    <property type="match status" value="1"/>
</dbReference>
<dbReference type="InterPro" id="IPR050510">
    <property type="entry name" value="Cation_transp_ATPase_P-type"/>
</dbReference>
<dbReference type="SUPFAM" id="SSF56784">
    <property type="entry name" value="HAD-like"/>
    <property type="match status" value="1"/>
</dbReference>
<keyword evidence="8 10" id="KW-0472">Membrane</keyword>
<keyword evidence="4" id="KW-0547">Nucleotide-binding</keyword>
<dbReference type="PRINTS" id="PR00119">
    <property type="entry name" value="CATATPASE"/>
</dbReference>
<dbReference type="GO" id="GO:0016887">
    <property type="term" value="F:ATP hydrolysis activity"/>
    <property type="evidence" value="ECO:0007669"/>
    <property type="project" value="InterPro"/>
</dbReference>
<dbReference type="GO" id="GO:0030007">
    <property type="term" value="P:intracellular potassium ion homeostasis"/>
    <property type="evidence" value="ECO:0007669"/>
    <property type="project" value="TreeGrafter"/>
</dbReference>
<accession>A0A7M3MJZ7</accession>
<keyword evidence="13" id="KW-1185">Reference proteome</keyword>
<dbReference type="Pfam" id="PF00690">
    <property type="entry name" value="Cation_ATPase_N"/>
    <property type="match status" value="1"/>
</dbReference>
<dbReference type="InterPro" id="IPR006068">
    <property type="entry name" value="ATPase_P-typ_cation-transptr_C"/>
</dbReference>
<protein>
    <submittedName>
        <fullName evidence="12">Cation-transporting P-type ATPase</fullName>
    </submittedName>
</protein>
<dbReference type="SMART" id="SM00831">
    <property type="entry name" value="Cation_ATPase_N"/>
    <property type="match status" value="1"/>
</dbReference>
<dbReference type="EMBL" id="QMIE01000001">
    <property type="protein sequence ID" value="TVM19888.1"/>
    <property type="molecule type" value="Genomic_DNA"/>
</dbReference>
<dbReference type="GO" id="GO:0006883">
    <property type="term" value="P:intracellular sodium ion homeostasis"/>
    <property type="evidence" value="ECO:0007669"/>
    <property type="project" value="TreeGrafter"/>
</dbReference>
<evidence type="ECO:0000256" key="3">
    <source>
        <dbReference type="ARBA" id="ARBA00022692"/>
    </source>
</evidence>
<dbReference type="SFLD" id="SFLDF00027">
    <property type="entry name" value="p-type_atpase"/>
    <property type="match status" value="1"/>
</dbReference>
<dbReference type="GO" id="GO:1902600">
    <property type="term" value="P:proton transmembrane transport"/>
    <property type="evidence" value="ECO:0007669"/>
    <property type="project" value="TreeGrafter"/>
</dbReference>
<evidence type="ECO:0000256" key="2">
    <source>
        <dbReference type="ARBA" id="ARBA00005675"/>
    </source>
</evidence>
<organism evidence="12 13">
    <name type="scientific">Oceanidesulfovibrio indonesiensis</name>
    <dbReference type="NCBI Taxonomy" id="54767"/>
    <lineage>
        <taxon>Bacteria</taxon>
        <taxon>Pseudomonadati</taxon>
        <taxon>Thermodesulfobacteriota</taxon>
        <taxon>Desulfovibrionia</taxon>
        <taxon>Desulfovibrionales</taxon>
        <taxon>Desulfovibrionaceae</taxon>
        <taxon>Oceanidesulfovibrio</taxon>
    </lineage>
</organism>
<proteinExistence type="inferred from homology"/>
<reference evidence="12 13" key="1">
    <citation type="submission" date="2018-06" db="EMBL/GenBank/DDBJ databases">
        <title>Complete genome of Desulfovibrio indonesiensis P37SLT.</title>
        <authorList>
            <person name="Crispim J.S."/>
            <person name="Vidigal P.M.P."/>
            <person name="Silva L.C.F."/>
            <person name="Laguardia C.N."/>
            <person name="Araujo L.C."/>
            <person name="Dias R.S."/>
            <person name="Sousa M.P."/>
            <person name="Paula S.O."/>
            <person name="Silva C."/>
        </authorList>
    </citation>
    <scope>NUCLEOTIDE SEQUENCE [LARGE SCALE GENOMIC DNA]</scope>
    <source>
        <strain evidence="12 13">P37SLT</strain>
    </source>
</reference>
<dbReference type="SUPFAM" id="SSF81660">
    <property type="entry name" value="Metal cation-transporting ATPase, ATP-binding domain N"/>
    <property type="match status" value="1"/>
</dbReference>
<comment type="subcellular location">
    <subcellularLocation>
        <location evidence="1">Membrane</location>
        <topology evidence="1">Multi-pass membrane protein</topology>
    </subcellularLocation>
</comment>
<dbReference type="Gene3D" id="1.20.1110.10">
    <property type="entry name" value="Calcium-transporting ATPase, transmembrane domain"/>
    <property type="match status" value="1"/>
</dbReference>
<dbReference type="GO" id="GO:1990573">
    <property type="term" value="P:potassium ion import across plasma membrane"/>
    <property type="evidence" value="ECO:0007669"/>
    <property type="project" value="TreeGrafter"/>
</dbReference>
<evidence type="ECO:0000256" key="7">
    <source>
        <dbReference type="ARBA" id="ARBA00022989"/>
    </source>
</evidence>
<keyword evidence="7 10" id="KW-1133">Transmembrane helix</keyword>
<dbReference type="SFLD" id="SFLDG00002">
    <property type="entry name" value="C1.7:_P-type_atpase_like"/>
    <property type="match status" value="1"/>
</dbReference>
<dbReference type="Gene3D" id="2.70.150.10">
    <property type="entry name" value="Calcium-transporting ATPase, cytoplasmic transduction domain A"/>
    <property type="match status" value="1"/>
</dbReference>
<feature type="transmembrane region" description="Helical" evidence="10">
    <location>
        <begin position="292"/>
        <end position="313"/>
    </location>
</feature>
<dbReference type="Gene3D" id="3.40.1110.10">
    <property type="entry name" value="Calcium-transporting ATPase, cytoplasmic domain N"/>
    <property type="match status" value="1"/>
</dbReference>
<evidence type="ECO:0000256" key="8">
    <source>
        <dbReference type="ARBA" id="ARBA00023136"/>
    </source>
</evidence>
<feature type="transmembrane region" description="Helical" evidence="10">
    <location>
        <begin position="879"/>
        <end position="901"/>
    </location>
</feature>
<keyword evidence="3 10" id="KW-0812">Transmembrane</keyword>
<feature type="region of interest" description="Disordered" evidence="9">
    <location>
        <begin position="1"/>
        <end position="22"/>
    </location>
</feature>
<dbReference type="InterPro" id="IPR044492">
    <property type="entry name" value="P_typ_ATPase_HD_dom"/>
</dbReference>
<dbReference type="AlphaFoldDB" id="A0A7M3MJZ7"/>
<name>A0A7M3MJZ7_9BACT</name>
<dbReference type="GO" id="GO:0005886">
    <property type="term" value="C:plasma membrane"/>
    <property type="evidence" value="ECO:0007669"/>
    <property type="project" value="TreeGrafter"/>
</dbReference>
<dbReference type="InterPro" id="IPR008250">
    <property type="entry name" value="ATPase_P-typ_transduc_dom_A_sf"/>
</dbReference>
<sequence>MHMPAGNKSAHSTQKKTLPEAPWSTSYEAIARSLETDSRAGLSSREARHRLHRYGPNSLEHKSSISTWHVLYEQFKNLIVLLLAAAAGLSFAFGQWLEGISICIALAINVVIGFVTELKAVRSMEALQKMSETTARVVRDGSTMEINAAEVVPGDLVVLESGDLVAADMRLVEASRLDANESALTGESMPVHKSTDPVDKDAPLAERPCMLYKGTALTLGSGKAIVVGTGMDTEIGRIAELAEAAQSEEPPLEKRLDRLGNRLFWIVIVIAVIVAGVGVISGMDTLLIVETAIALAVAAIPEGLPIVATIALARGMWRMARRNALINRLSAVETLGTVTVLFSDKTGTLTENKMHLTTLSVLGADAIQDVQAGEGGVFDPADETLRDAVRQALRVGVLCTNASLGNGEDTATGDPMEVALLKAGRAAGMEQSELLKAMEEQKEVAFDPELKMMATYHSREDGDGLFVAVKGAPETVLERSTTVLGPDGPRELTEGDRDAWRSRNTELAGQGLRVLAVAFRIVDSADVPPYEDMTLIGLTGLMDPPREDVREAVKELQEDGIDIIMVTGDQPETARNVAMQLGIIPQDAGPEYLVPGQELKSPDAMSRDEYDRMLKAEIFTRVSPEQKLDLVGVYQKLGKITAMTGDGVNDAPALRKADIGVAMGKRGTQVAREAADVVLKDDALSTVAMAVKQGRIIFENIRKFIVYLLSGNIGGIAIVSGAILAQAPLPLLPLQILYLNMIHDIFPALALGMSEGGDPDKIRKPREAHEPILRRDHWTAVFLYGLLIAAAVLTAFFVGLHSFGLDEHAAATVGFLTLAFARTWHVFNMRDTGSGFFVNGVTTNPYVWGAIVIVFAMLSAAIYLPGLSTALRTVPPTAAQWQLIIGCSFIPFVVVQGYKVVKKMVRR</sequence>
<dbReference type="SFLD" id="SFLDS00003">
    <property type="entry name" value="Haloacid_Dehalogenase"/>
    <property type="match status" value="1"/>
</dbReference>
<dbReference type="GO" id="GO:0036376">
    <property type="term" value="P:sodium ion export across plasma membrane"/>
    <property type="evidence" value="ECO:0007669"/>
    <property type="project" value="TreeGrafter"/>
</dbReference>
<feature type="transmembrane region" description="Helical" evidence="10">
    <location>
        <begin position="809"/>
        <end position="827"/>
    </location>
</feature>
<feature type="transmembrane region" description="Helical" evidence="10">
    <location>
        <begin position="704"/>
        <end position="724"/>
    </location>
</feature>
<comment type="similarity">
    <text evidence="2">Belongs to the cation transport ATPase (P-type) (TC 3.A.3) family. Type IIA subfamily.</text>
</comment>
<comment type="caution">
    <text evidence="12">The sequence shown here is derived from an EMBL/GenBank/DDBJ whole genome shotgun (WGS) entry which is preliminary data.</text>
</comment>
<feature type="domain" description="Cation-transporting P-type ATPase N-terminal" evidence="11">
    <location>
        <begin position="21"/>
        <end position="95"/>
    </location>
</feature>
<dbReference type="Pfam" id="PF00689">
    <property type="entry name" value="Cation_ATPase_C"/>
    <property type="match status" value="1"/>
</dbReference>
<evidence type="ECO:0000256" key="10">
    <source>
        <dbReference type="SAM" id="Phobius"/>
    </source>
</evidence>
<evidence type="ECO:0000256" key="9">
    <source>
        <dbReference type="SAM" id="MobiDB-lite"/>
    </source>
</evidence>
<evidence type="ECO:0000256" key="6">
    <source>
        <dbReference type="ARBA" id="ARBA00022967"/>
    </source>
</evidence>
<evidence type="ECO:0000313" key="13">
    <source>
        <dbReference type="Proteomes" id="UP000448292"/>
    </source>
</evidence>
<feature type="transmembrane region" description="Helical" evidence="10">
    <location>
        <begin position="99"/>
        <end position="121"/>
    </location>
</feature>
<dbReference type="InterPro" id="IPR023214">
    <property type="entry name" value="HAD_sf"/>
</dbReference>
<dbReference type="GO" id="GO:0005524">
    <property type="term" value="F:ATP binding"/>
    <property type="evidence" value="ECO:0007669"/>
    <property type="project" value="UniProtKB-KW"/>
</dbReference>
<feature type="transmembrane region" description="Helical" evidence="10">
    <location>
        <begin position="778"/>
        <end position="803"/>
    </location>
</feature>
<evidence type="ECO:0000313" key="12">
    <source>
        <dbReference type="EMBL" id="TVM19888.1"/>
    </source>
</evidence>
<dbReference type="NCBIfam" id="TIGR01494">
    <property type="entry name" value="ATPase_P-type"/>
    <property type="match status" value="2"/>
</dbReference>
<gene>
    <name evidence="12" type="ORF">DPQ33_01270</name>
</gene>
<evidence type="ECO:0000256" key="4">
    <source>
        <dbReference type="ARBA" id="ARBA00022741"/>
    </source>
</evidence>
<keyword evidence="5" id="KW-0067">ATP-binding</keyword>
<dbReference type="GO" id="GO:0005391">
    <property type="term" value="F:P-type sodium:potassium-exchanging transporter activity"/>
    <property type="evidence" value="ECO:0007669"/>
    <property type="project" value="TreeGrafter"/>
</dbReference>
<dbReference type="InterPro" id="IPR018303">
    <property type="entry name" value="ATPase_P-typ_P_site"/>
</dbReference>
<dbReference type="InterPro" id="IPR059000">
    <property type="entry name" value="ATPase_P-type_domA"/>
</dbReference>
<evidence type="ECO:0000259" key="11">
    <source>
        <dbReference type="SMART" id="SM00831"/>
    </source>
</evidence>